<name>A0A3D6BST8_9FLAO</name>
<feature type="region of interest" description="Disordered" evidence="1">
    <location>
        <begin position="1"/>
        <end position="28"/>
    </location>
</feature>
<sequence length="28" mass="3195">LVKEENNTEENGMSDMEQKTLANNTINK</sequence>
<proteinExistence type="predicted"/>
<dbReference type="AlphaFoldDB" id="A0A3D6BST8"/>
<protein>
    <submittedName>
        <fullName evidence="2">NADH:ubiquinone reductase (Na(+)-transporting) subunit E</fullName>
    </submittedName>
</protein>
<feature type="non-terminal residue" evidence="2">
    <location>
        <position position="1"/>
    </location>
</feature>
<reference evidence="2 3" key="1">
    <citation type="journal article" date="2018" name="Nat. Biotechnol.">
        <title>A standardized bacterial taxonomy based on genome phylogeny substantially revises the tree of life.</title>
        <authorList>
            <person name="Parks D.H."/>
            <person name="Chuvochina M."/>
            <person name="Waite D.W."/>
            <person name="Rinke C."/>
            <person name="Skarshewski A."/>
            <person name="Chaumeil P.A."/>
            <person name="Hugenholtz P."/>
        </authorList>
    </citation>
    <scope>NUCLEOTIDE SEQUENCE [LARGE SCALE GENOMIC DNA]</scope>
    <source>
        <strain evidence="2">UBA10227</strain>
    </source>
</reference>
<dbReference type="EMBL" id="DPRK01000196">
    <property type="protein sequence ID" value="HCY82302.1"/>
    <property type="molecule type" value="Genomic_DNA"/>
</dbReference>
<accession>A0A3D6BST8</accession>
<dbReference type="Proteomes" id="UP000263268">
    <property type="component" value="Unassembled WGS sequence"/>
</dbReference>
<comment type="caution">
    <text evidence="2">The sequence shown here is derived from an EMBL/GenBank/DDBJ whole genome shotgun (WGS) entry which is preliminary data.</text>
</comment>
<evidence type="ECO:0000256" key="1">
    <source>
        <dbReference type="SAM" id="MobiDB-lite"/>
    </source>
</evidence>
<evidence type="ECO:0000313" key="2">
    <source>
        <dbReference type="EMBL" id="HCY82302.1"/>
    </source>
</evidence>
<organism evidence="2 3">
    <name type="scientific">Xanthomarina gelatinilytica</name>
    <dbReference type="NCBI Taxonomy" id="1137281"/>
    <lineage>
        <taxon>Bacteria</taxon>
        <taxon>Pseudomonadati</taxon>
        <taxon>Bacteroidota</taxon>
        <taxon>Flavobacteriia</taxon>
        <taxon>Flavobacteriales</taxon>
        <taxon>Flavobacteriaceae</taxon>
        <taxon>Xanthomarina</taxon>
    </lineage>
</organism>
<evidence type="ECO:0000313" key="3">
    <source>
        <dbReference type="Proteomes" id="UP000263268"/>
    </source>
</evidence>
<gene>
    <name evidence="2" type="ORF">DHV22_12235</name>
</gene>
<keyword evidence="2" id="KW-0830">Ubiquinone</keyword>